<evidence type="ECO:0000256" key="1">
    <source>
        <dbReference type="SAM" id="Phobius"/>
    </source>
</evidence>
<feature type="transmembrane region" description="Helical" evidence="1">
    <location>
        <begin position="139"/>
        <end position="156"/>
    </location>
</feature>
<keyword evidence="1" id="KW-0812">Transmembrane</keyword>
<keyword evidence="1" id="KW-1133">Transmembrane helix</keyword>
<evidence type="ECO:0000259" key="2">
    <source>
        <dbReference type="Pfam" id="PF04892"/>
    </source>
</evidence>
<gene>
    <name evidence="3" type="ORF">NSA47_04920</name>
</gene>
<organism evidence="3 4">
    <name type="scientific">Irregularibacter muris</name>
    <dbReference type="NCBI Taxonomy" id="1796619"/>
    <lineage>
        <taxon>Bacteria</taxon>
        <taxon>Bacillati</taxon>
        <taxon>Bacillota</taxon>
        <taxon>Clostridia</taxon>
        <taxon>Eubacteriales</taxon>
        <taxon>Eubacteriaceae</taxon>
        <taxon>Irregularibacter</taxon>
    </lineage>
</organism>
<dbReference type="Proteomes" id="UP001205748">
    <property type="component" value="Unassembled WGS sequence"/>
</dbReference>
<accession>A0AAE3HD84</accession>
<dbReference type="PIRSF" id="PIRSF019083">
    <property type="entry name" value="UCP019083_VanZ"/>
    <property type="match status" value="1"/>
</dbReference>
<proteinExistence type="predicted"/>
<dbReference type="Pfam" id="PF04892">
    <property type="entry name" value="VanZ"/>
    <property type="match status" value="1"/>
</dbReference>
<feature type="transmembrane region" description="Helical" evidence="1">
    <location>
        <begin position="78"/>
        <end position="95"/>
    </location>
</feature>
<feature type="domain" description="VanZ-like" evidence="2">
    <location>
        <begin position="18"/>
        <end position="153"/>
    </location>
</feature>
<evidence type="ECO:0000313" key="3">
    <source>
        <dbReference type="EMBL" id="MCR1898330.1"/>
    </source>
</evidence>
<feature type="transmembrane region" description="Helical" evidence="1">
    <location>
        <begin position="102"/>
        <end position="119"/>
    </location>
</feature>
<evidence type="ECO:0000313" key="4">
    <source>
        <dbReference type="Proteomes" id="UP001205748"/>
    </source>
</evidence>
<feature type="transmembrane region" description="Helical" evidence="1">
    <location>
        <begin position="12"/>
        <end position="30"/>
    </location>
</feature>
<keyword evidence="1" id="KW-0472">Membrane</keyword>
<keyword evidence="4" id="KW-1185">Reference proteome</keyword>
<name>A0AAE3HD84_9FIRM</name>
<dbReference type="RefSeq" id="WP_257529801.1">
    <property type="nucleotide sequence ID" value="NZ_JANKAS010000003.1"/>
</dbReference>
<dbReference type="InterPro" id="IPR016747">
    <property type="entry name" value="Phosphotransbutyrylase"/>
</dbReference>
<dbReference type="AlphaFoldDB" id="A0AAE3HD84"/>
<comment type="caution">
    <text evidence="3">The sequence shown here is derived from an EMBL/GenBank/DDBJ whole genome shotgun (WGS) entry which is preliminary data.</text>
</comment>
<sequence>MIKFKNRKTKIILSWTGVILWMVMIFAFSAQPAKQSAGLSAKITQSIISIVDKVMPLDLDTFMTVQRVEYLHHIIRKMAHFSVYLVLGLLLVHALRQSGVKGFKIFIFALILCISYAAFDEIHQLYIPGRSGQVRDVFIDSMGALTGIAGYAMASWKVKRSK</sequence>
<dbReference type="EMBL" id="JANKAS010000003">
    <property type="protein sequence ID" value="MCR1898330.1"/>
    <property type="molecule type" value="Genomic_DNA"/>
</dbReference>
<protein>
    <submittedName>
        <fullName evidence="3">VanZ family protein</fullName>
    </submittedName>
</protein>
<dbReference type="InterPro" id="IPR006976">
    <property type="entry name" value="VanZ-like"/>
</dbReference>
<dbReference type="NCBIfam" id="NF037970">
    <property type="entry name" value="vanZ_1"/>
    <property type="match status" value="1"/>
</dbReference>
<reference evidence="3" key="1">
    <citation type="submission" date="2022-07" db="EMBL/GenBank/DDBJ databases">
        <title>Enhanced cultured diversity of the mouse gut microbiota enables custom-made synthetic communities.</title>
        <authorList>
            <person name="Afrizal A."/>
        </authorList>
    </citation>
    <scope>NUCLEOTIDE SEQUENCE</scope>
    <source>
        <strain evidence="3">DSM 28593</strain>
    </source>
</reference>